<dbReference type="EMBL" id="CP002786">
    <property type="protein sequence ID" value="AEF38628.1"/>
    <property type="molecule type" value="Genomic_DNA"/>
</dbReference>
<dbReference type="AlphaFoldDB" id="F6EF49"/>
<keyword evidence="3" id="KW-1185">Reference proteome</keyword>
<dbReference type="eggNOG" id="COG2267">
    <property type="taxonomic scope" value="Bacteria"/>
</dbReference>
<dbReference type="STRING" id="443218.AS9A_0168"/>
<accession>F6EF49</accession>
<feature type="domain" description="AB hydrolase-1" evidence="1">
    <location>
        <begin position="47"/>
        <end position="284"/>
    </location>
</feature>
<dbReference type="HOGENOM" id="CLU_020336_13_2_11"/>
<dbReference type="Gene3D" id="3.40.50.1820">
    <property type="entry name" value="alpha/beta hydrolase"/>
    <property type="match status" value="1"/>
</dbReference>
<dbReference type="PRINTS" id="PR00412">
    <property type="entry name" value="EPOXHYDRLASE"/>
</dbReference>
<keyword evidence="2" id="KW-0378">Hydrolase</keyword>
<dbReference type="InterPro" id="IPR029058">
    <property type="entry name" value="AB_hydrolase_fold"/>
</dbReference>
<dbReference type="InterPro" id="IPR000073">
    <property type="entry name" value="AB_hydrolase_1"/>
</dbReference>
<name>F6EF49_HOYSD</name>
<dbReference type="GO" id="GO:0016787">
    <property type="term" value="F:hydrolase activity"/>
    <property type="evidence" value="ECO:0007669"/>
    <property type="project" value="UniProtKB-KW"/>
</dbReference>
<dbReference type="InterPro" id="IPR000639">
    <property type="entry name" value="Epox_hydrolase-like"/>
</dbReference>
<protein>
    <submittedName>
        <fullName evidence="2">Alpha/beta hydrolase</fullName>
    </submittedName>
</protein>
<organism evidence="2 3">
    <name type="scientific">Hoyosella subflava (strain DSM 45089 / JCM 17490 / NBRC 109087 / DQS3-9A1)</name>
    <name type="common">Amycolicicoccus subflavus</name>
    <dbReference type="NCBI Taxonomy" id="443218"/>
    <lineage>
        <taxon>Bacteria</taxon>
        <taxon>Bacillati</taxon>
        <taxon>Actinomycetota</taxon>
        <taxon>Actinomycetes</taxon>
        <taxon>Mycobacteriales</taxon>
        <taxon>Hoyosellaceae</taxon>
        <taxon>Hoyosella</taxon>
    </lineage>
</organism>
<proteinExistence type="predicted"/>
<evidence type="ECO:0000313" key="3">
    <source>
        <dbReference type="Proteomes" id="UP000009235"/>
    </source>
</evidence>
<dbReference type="PANTHER" id="PTHR46438">
    <property type="entry name" value="ALPHA/BETA-HYDROLASES SUPERFAMILY PROTEIN"/>
    <property type="match status" value="1"/>
</dbReference>
<evidence type="ECO:0000313" key="2">
    <source>
        <dbReference type="EMBL" id="AEF38628.1"/>
    </source>
</evidence>
<dbReference type="KEGG" id="asd:AS9A_0168"/>
<dbReference type="OrthoDB" id="9801162at2"/>
<gene>
    <name evidence="2" type="ordered locus">AS9A_0168</name>
</gene>
<dbReference type="PRINTS" id="PR00111">
    <property type="entry name" value="ABHYDROLASE"/>
</dbReference>
<dbReference type="Pfam" id="PF12697">
    <property type="entry name" value="Abhydrolase_6"/>
    <property type="match status" value="1"/>
</dbReference>
<dbReference type="SUPFAM" id="SSF53474">
    <property type="entry name" value="alpha/beta-Hydrolases"/>
    <property type="match status" value="1"/>
</dbReference>
<reference evidence="2 3" key="1">
    <citation type="journal article" date="2011" name="J. Bacteriol.">
        <title>Complete genome sequence of Amycolicicoccus subflavus DQS3-9A1T, an actinomycete isolated from crude oil-polluted soil.</title>
        <authorList>
            <person name="Cai M."/>
            <person name="Chen W.M."/>
            <person name="Nie Y."/>
            <person name="Chi C.Q."/>
            <person name="Wang Y.N."/>
            <person name="Tang Y.Q."/>
            <person name="Li G.Y."/>
            <person name="Wu X.L."/>
        </authorList>
    </citation>
    <scope>NUCLEOTIDE SEQUENCE [LARGE SCALE GENOMIC DNA]</scope>
    <source>
        <strain evidence="3">DSM 45089 / DQS3-9A1</strain>
    </source>
</reference>
<dbReference type="PANTHER" id="PTHR46438:SF11">
    <property type="entry name" value="LIPASE-RELATED"/>
    <property type="match status" value="1"/>
</dbReference>
<dbReference type="Proteomes" id="UP000009235">
    <property type="component" value="Chromosome"/>
</dbReference>
<dbReference type="RefSeq" id="WP_013804980.1">
    <property type="nucleotide sequence ID" value="NC_015564.1"/>
</dbReference>
<evidence type="ECO:0000259" key="1">
    <source>
        <dbReference type="Pfam" id="PF12697"/>
    </source>
</evidence>
<sequence>MTRPRSATEGCIVNQAERGGGRTVSRRTTTVDGLTTSFLESGSGPTVVLLHGGEFGGEAEVCWERTIPALAAHFRVIAPDLLGFGHTAKVVDFVDGRGRRLQHLSRFLQQIGAEGAPCVGNSMGGMLLLFDAASASPLLAPSKIVSITGGGDLTESAHTEALFDYDGSFEGMHRVVQALFHRREWLDAAYVERRRQNSLAPGAWEAVAAARFRRPGRVKETRPKQPIDYSAITTPTLVVEGVEDKIKPTGWSKTVADLMPNARNVLVEGAGHCPQLENPDVVNELLIEFLADS</sequence>